<dbReference type="Proteomes" id="UP000507222">
    <property type="component" value="Unassembled WGS sequence"/>
</dbReference>
<gene>
    <name evidence="1" type="ORF">CURHAP_LOCUS47487</name>
    <name evidence="2" type="ORF">ORAREDHAP_LOCUS46797</name>
</gene>
<dbReference type="EMBL" id="CAEKKB010000008">
    <property type="protein sequence ID" value="CAB4319469.1"/>
    <property type="molecule type" value="Genomic_DNA"/>
</dbReference>
<name>A0A6J5VP59_PRUAR</name>
<evidence type="ECO:0000313" key="3">
    <source>
        <dbReference type="Proteomes" id="UP000507222"/>
    </source>
</evidence>
<dbReference type="EMBL" id="CAEKDK010000008">
    <property type="protein sequence ID" value="CAB4289105.1"/>
    <property type="molecule type" value="Genomic_DNA"/>
</dbReference>
<dbReference type="Proteomes" id="UP000507245">
    <property type="component" value="Unassembled WGS sequence"/>
</dbReference>
<sequence>MSWDFRPLGAVHPLYVWPTWKKRATIKGLSIGICPPKQNSRREKLSKFLKQVKLVPIQEQGELSLLELCKKENGRERVPLQQEVQMYHKVIQLLHPQHLPLMHQLKLQLEILMY</sequence>
<accession>A0A6J5VP59</accession>
<proteinExistence type="predicted"/>
<dbReference type="AlphaFoldDB" id="A0A6J5VP59"/>
<organism evidence="1 3">
    <name type="scientific">Prunus armeniaca</name>
    <name type="common">Apricot</name>
    <name type="synonym">Armeniaca vulgaris</name>
    <dbReference type="NCBI Taxonomy" id="36596"/>
    <lineage>
        <taxon>Eukaryota</taxon>
        <taxon>Viridiplantae</taxon>
        <taxon>Streptophyta</taxon>
        <taxon>Embryophyta</taxon>
        <taxon>Tracheophyta</taxon>
        <taxon>Spermatophyta</taxon>
        <taxon>Magnoliopsida</taxon>
        <taxon>eudicotyledons</taxon>
        <taxon>Gunneridae</taxon>
        <taxon>Pentapetalae</taxon>
        <taxon>rosids</taxon>
        <taxon>fabids</taxon>
        <taxon>Rosales</taxon>
        <taxon>Rosaceae</taxon>
        <taxon>Amygdaloideae</taxon>
        <taxon>Amygdaleae</taxon>
        <taxon>Prunus</taxon>
    </lineage>
</organism>
<reference evidence="1 3" key="2">
    <citation type="submission" date="2020-05" db="EMBL/GenBank/DDBJ databases">
        <authorList>
            <person name="Campoy J."/>
            <person name="Schneeberger K."/>
            <person name="Spophaly S."/>
        </authorList>
    </citation>
    <scope>NUCLEOTIDE SEQUENCE [LARGE SCALE GENOMIC DNA]</scope>
    <source>
        <strain evidence="1">PruArmRojPasFocal</strain>
    </source>
</reference>
<reference evidence="4" key="1">
    <citation type="journal article" date="2020" name="Genome Biol.">
        <title>Gamete binning: chromosome-level and haplotype-resolved genome assembly enabled by high-throughput single-cell sequencing of gamete genomes.</title>
        <authorList>
            <person name="Campoy J.A."/>
            <person name="Sun H."/>
            <person name="Goel M."/>
            <person name="Jiao W.-B."/>
            <person name="Folz-Donahue K."/>
            <person name="Wang N."/>
            <person name="Rubio M."/>
            <person name="Liu C."/>
            <person name="Kukat C."/>
            <person name="Ruiz D."/>
            <person name="Huettel B."/>
            <person name="Schneeberger K."/>
        </authorList>
    </citation>
    <scope>NUCLEOTIDE SEQUENCE [LARGE SCALE GENOMIC DNA]</scope>
    <source>
        <strain evidence="4">cv. Rojo Pasion</strain>
    </source>
</reference>
<evidence type="ECO:0000313" key="4">
    <source>
        <dbReference type="Proteomes" id="UP000507245"/>
    </source>
</evidence>
<keyword evidence="4" id="KW-1185">Reference proteome</keyword>
<evidence type="ECO:0000313" key="1">
    <source>
        <dbReference type="EMBL" id="CAB4289105.1"/>
    </source>
</evidence>
<evidence type="ECO:0000313" key="2">
    <source>
        <dbReference type="EMBL" id="CAB4319469.1"/>
    </source>
</evidence>
<protein>
    <submittedName>
        <fullName evidence="1">Uncharacterized protein</fullName>
    </submittedName>
</protein>